<name>A0A060UZS6_9PROT</name>
<evidence type="ECO:0000259" key="1">
    <source>
        <dbReference type="Pfam" id="PF01206"/>
    </source>
</evidence>
<dbReference type="Proteomes" id="UP000193925">
    <property type="component" value="Chromosome AFERRI"/>
</dbReference>
<reference evidence="2" key="2">
    <citation type="submission" date="2014-07" db="EMBL/GenBank/DDBJ databases">
        <title>Initial genome analysis of the psychrotolerant acidophile Acidithiobacillus ferrivorans CF27: insights into iron and sulfur oxidation pathways and into biofilm formation.</title>
        <authorList>
            <person name="Talla E."/>
            <person name="Hedrich S."/>
            <person name="Mangenot S."/>
            <person name="Ji B."/>
            <person name="Johnson D.B."/>
            <person name="Barbe V."/>
            <person name="Bonnefoy V."/>
        </authorList>
    </citation>
    <scope>NUCLEOTIDE SEQUENCE [LARGE SCALE GENOMIC DNA]</scope>
    <source>
        <strain evidence="2">CF27</strain>
    </source>
</reference>
<gene>
    <name evidence="3" type="ORF">AFERRI_30236</name>
    <name evidence="2" type="ORF">AFERRI_90014</name>
</gene>
<feature type="domain" description="UPF0033" evidence="1">
    <location>
        <begin position="22"/>
        <end position="78"/>
    </location>
</feature>
<keyword evidence="4" id="KW-1185">Reference proteome</keyword>
<sequence>MPQEDKLLDITGVSGLDGALIILRIKKALTEIDSGQILKVVATDPVSQMELEAFASETKNILLEQVQTGATFIFLLQKA</sequence>
<accession>A0A060UZS6</accession>
<reference evidence="2" key="1">
    <citation type="submission" date="2014-03" db="EMBL/GenBank/DDBJ databases">
        <authorList>
            <person name="Genoscope - CEA"/>
        </authorList>
    </citation>
    <scope>NUCLEOTIDE SEQUENCE [LARGE SCALE GENOMIC DNA]</scope>
    <source>
        <strain evidence="2">CF27</strain>
    </source>
</reference>
<dbReference type="SUPFAM" id="SSF64307">
    <property type="entry name" value="SirA-like"/>
    <property type="match status" value="1"/>
</dbReference>
<reference evidence="3 4" key="3">
    <citation type="submission" date="2017-03" db="EMBL/GenBank/DDBJ databases">
        <authorList>
            <person name="Regsiter A."/>
            <person name="William W."/>
        </authorList>
    </citation>
    <scope>NUCLEOTIDE SEQUENCE [LARGE SCALE GENOMIC DNA]</scope>
    <source>
        <strain evidence="3">PRJEB5721</strain>
    </source>
</reference>
<proteinExistence type="predicted"/>
<organism evidence="2">
    <name type="scientific">Acidithiobacillus ferrivorans</name>
    <dbReference type="NCBI Taxonomy" id="160808"/>
    <lineage>
        <taxon>Bacteria</taxon>
        <taxon>Pseudomonadati</taxon>
        <taxon>Pseudomonadota</taxon>
        <taxon>Acidithiobacillia</taxon>
        <taxon>Acidithiobacillales</taxon>
        <taxon>Acidithiobacillaceae</taxon>
        <taxon>Acidithiobacillus</taxon>
    </lineage>
</organism>
<evidence type="ECO:0000313" key="4">
    <source>
        <dbReference type="Proteomes" id="UP000193925"/>
    </source>
</evidence>
<evidence type="ECO:0000313" key="2">
    <source>
        <dbReference type="EMBL" id="CDQ12158.1"/>
    </source>
</evidence>
<dbReference type="AlphaFoldDB" id="A0A060UZS6"/>
<evidence type="ECO:0000313" key="3">
    <source>
        <dbReference type="EMBL" id="SMH66504.1"/>
    </source>
</evidence>
<dbReference type="InterPro" id="IPR036868">
    <property type="entry name" value="TusA-like_sf"/>
</dbReference>
<dbReference type="EMBL" id="LT841305">
    <property type="protein sequence ID" value="SMH66504.1"/>
    <property type="molecule type" value="Genomic_DNA"/>
</dbReference>
<dbReference type="InterPro" id="IPR001455">
    <property type="entry name" value="TusA-like"/>
</dbReference>
<dbReference type="EMBL" id="CCCS020000082">
    <property type="protein sequence ID" value="CDQ12158.1"/>
    <property type="molecule type" value="Genomic_DNA"/>
</dbReference>
<dbReference type="RefSeq" id="WP_035195643.1">
    <property type="nucleotide sequence ID" value="NZ_CCCS020000082.1"/>
</dbReference>
<protein>
    <recommendedName>
        <fullName evidence="1">UPF0033 domain-containing protein</fullName>
    </recommendedName>
</protein>
<dbReference type="Pfam" id="PF01206">
    <property type="entry name" value="TusA"/>
    <property type="match status" value="1"/>
</dbReference>
<dbReference type="CDD" id="cd00291">
    <property type="entry name" value="SirA_YedF_YeeD"/>
    <property type="match status" value="1"/>
</dbReference>
<dbReference type="Gene3D" id="3.30.110.40">
    <property type="entry name" value="TusA-like domain"/>
    <property type="match status" value="1"/>
</dbReference>